<dbReference type="AlphaFoldDB" id="A0AAD7G7P2"/>
<comment type="caution">
    <text evidence="2">The sequence shown here is derived from an EMBL/GenBank/DDBJ whole genome shotgun (WGS) entry which is preliminary data.</text>
</comment>
<organism evidence="2 3">
    <name type="scientific">Mycena rosella</name>
    <name type="common">Pink bonnet</name>
    <name type="synonym">Agaricus rosellus</name>
    <dbReference type="NCBI Taxonomy" id="1033263"/>
    <lineage>
        <taxon>Eukaryota</taxon>
        <taxon>Fungi</taxon>
        <taxon>Dikarya</taxon>
        <taxon>Basidiomycota</taxon>
        <taxon>Agaricomycotina</taxon>
        <taxon>Agaricomycetes</taxon>
        <taxon>Agaricomycetidae</taxon>
        <taxon>Agaricales</taxon>
        <taxon>Marasmiineae</taxon>
        <taxon>Mycenaceae</taxon>
        <taxon>Mycena</taxon>
    </lineage>
</organism>
<evidence type="ECO:0000313" key="2">
    <source>
        <dbReference type="EMBL" id="KAJ7675142.1"/>
    </source>
</evidence>
<proteinExistence type="predicted"/>
<evidence type="ECO:0000256" key="1">
    <source>
        <dbReference type="SAM" id="MobiDB-lite"/>
    </source>
</evidence>
<dbReference type="EMBL" id="JARKIE010000152">
    <property type="protein sequence ID" value="KAJ7675142.1"/>
    <property type="molecule type" value="Genomic_DNA"/>
</dbReference>
<feature type="compositionally biased region" description="Basic and acidic residues" evidence="1">
    <location>
        <begin position="177"/>
        <end position="191"/>
    </location>
</feature>
<feature type="region of interest" description="Disordered" evidence="1">
    <location>
        <begin position="177"/>
        <end position="203"/>
    </location>
</feature>
<dbReference type="Proteomes" id="UP001221757">
    <property type="component" value="Unassembled WGS sequence"/>
</dbReference>
<keyword evidence="3" id="KW-1185">Reference proteome</keyword>
<reference evidence="2" key="1">
    <citation type="submission" date="2023-03" db="EMBL/GenBank/DDBJ databases">
        <title>Massive genome expansion in bonnet fungi (Mycena s.s.) driven by repeated elements and novel gene families across ecological guilds.</title>
        <authorList>
            <consortium name="Lawrence Berkeley National Laboratory"/>
            <person name="Harder C.B."/>
            <person name="Miyauchi S."/>
            <person name="Viragh M."/>
            <person name="Kuo A."/>
            <person name="Thoen E."/>
            <person name="Andreopoulos B."/>
            <person name="Lu D."/>
            <person name="Skrede I."/>
            <person name="Drula E."/>
            <person name="Henrissat B."/>
            <person name="Morin E."/>
            <person name="Kohler A."/>
            <person name="Barry K."/>
            <person name="LaButti K."/>
            <person name="Morin E."/>
            <person name="Salamov A."/>
            <person name="Lipzen A."/>
            <person name="Mereny Z."/>
            <person name="Hegedus B."/>
            <person name="Baldrian P."/>
            <person name="Stursova M."/>
            <person name="Weitz H."/>
            <person name="Taylor A."/>
            <person name="Grigoriev I.V."/>
            <person name="Nagy L.G."/>
            <person name="Martin F."/>
            <person name="Kauserud H."/>
        </authorList>
    </citation>
    <scope>NUCLEOTIDE SEQUENCE</scope>
    <source>
        <strain evidence="2">CBHHK067</strain>
    </source>
</reference>
<evidence type="ECO:0000313" key="3">
    <source>
        <dbReference type="Proteomes" id="UP001221757"/>
    </source>
</evidence>
<name>A0AAD7G7P2_MYCRO</name>
<feature type="compositionally biased region" description="Polar residues" evidence="1">
    <location>
        <begin position="194"/>
        <end position="203"/>
    </location>
</feature>
<protein>
    <submittedName>
        <fullName evidence="2">Uncharacterized protein</fullName>
    </submittedName>
</protein>
<accession>A0AAD7G7P2</accession>
<gene>
    <name evidence="2" type="ORF">B0H17DRAFT_1140454</name>
</gene>
<sequence>MTGIWREESCTYDFVVTRAPENGQDTIEGGAGILYHLGVQSTMAGWGAHVLPMRRAKARAVGVLLQCTARAPTSVSVVRRSAFGARGFRLDSVLGAIRRLGAPVPSILKIIAYSKTKLKISATSAAVRPWRVDRQFGLDVTVLRASRLKAVGGGTKKVYANSELEWDLQKRYVSERDLQKLDGSRPRERRGAASPNTDRSSGH</sequence>